<feature type="chain" id="PRO_5040314566" evidence="2">
    <location>
        <begin position="24"/>
        <end position="454"/>
    </location>
</feature>
<evidence type="ECO:0000313" key="4">
    <source>
        <dbReference type="EMBL" id="QTX33576.1"/>
    </source>
</evidence>
<organism evidence="4 5">
    <name type="scientific">Aminithiophilus ramosus</name>
    <dbReference type="NCBI Taxonomy" id="3029084"/>
    <lineage>
        <taxon>Bacteria</taxon>
        <taxon>Thermotogati</taxon>
        <taxon>Synergistota</taxon>
        <taxon>Synergistia</taxon>
        <taxon>Synergistales</taxon>
        <taxon>Aminithiophilaceae</taxon>
        <taxon>Aminithiophilus</taxon>
    </lineage>
</organism>
<feature type="region of interest" description="Disordered" evidence="1">
    <location>
        <begin position="385"/>
        <end position="406"/>
    </location>
</feature>
<dbReference type="PANTHER" id="PTHR30032">
    <property type="entry name" value="N-ACETYLMURAMOYL-L-ALANINE AMIDASE-RELATED"/>
    <property type="match status" value="1"/>
</dbReference>
<evidence type="ECO:0000313" key="5">
    <source>
        <dbReference type="Proteomes" id="UP000671879"/>
    </source>
</evidence>
<sequence length="454" mass="48799">MKQRRLYLLSALFLLLSLLPLSAEGATQTVRVRIDGDKSGGTLTSPAAMTLSDGKGKSMGGGTKAVLTFNDDGTASVGGKKLIGPVSVSAKAPLSWNGRPYRGKMEVRKGSQGWVVVNVIDVEDYLRGVLKMEINPAWPMEAIRAQAIVARTYAISHAGQSGTKGYDFDDSHNAQVYRGVNAEDPTLDRGIDATRGVVVTWQGNLALTPYHSDSGGWTADVRDVWGGSRPYLVVRQEPFPSRSPHETWSTTLTATQMTAIFRKMGVNVGEVTGLSVAERDQGGRAVSLRVQGTAGEATVKSHAFRMAADSKVIRSTCFELRSSDGGTPRSPLPILSPPAKDRAVDGDDPNLIITLTQEGAFTKDELMDMLLHPETRQSYVDKALARSSKGKGSKPTAPVVASPRSSGSFTFEGRGWGHGVGMSQWGAKVMAEKGWKAEKILGHYYPGTTLKKIY</sequence>
<gene>
    <name evidence="4" type="ORF">KAR29_06915</name>
</gene>
<feature type="signal peptide" evidence="2">
    <location>
        <begin position="1"/>
        <end position="23"/>
    </location>
</feature>
<evidence type="ECO:0000256" key="2">
    <source>
        <dbReference type="SAM" id="SignalP"/>
    </source>
</evidence>
<proteinExistence type="predicted"/>
<feature type="domain" description="Sporulation stage II protein D amidase enhancer LytB N-terminal" evidence="3">
    <location>
        <begin position="112"/>
        <end position="201"/>
    </location>
</feature>
<reference evidence="5" key="1">
    <citation type="submission" date="2021-04" db="EMBL/GenBank/DDBJ databases">
        <title>A novel Synergistetes isolate from a pyrite-forming mixed culture.</title>
        <authorList>
            <person name="Bunk B."/>
            <person name="Sproer C."/>
            <person name="Spring S."/>
            <person name="Pester M."/>
        </authorList>
    </citation>
    <scope>NUCLEOTIDE SEQUENCE [LARGE SCALE GENOMIC DNA]</scope>
    <source>
        <strain evidence="5">J.5.4.2-T.3.5.2</strain>
    </source>
</reference>
<protein>
    <submittedName>
        <fullName evidence="4">SpoIID/LytB domain-containing protein</fullName>
    </submittedName>
</protein>
<dbReference type="AlphaFoldDB" id="A0A9Q7ATD1"/>
<feature type="region of interest" description="Disordered" evidence="1">
    <location>
        <begin position="321"/>
        <end position="346"/>
    </location>
</feature>
<dbReference type="Pfam" id="PF08486">
    <property type="entry name" value="SpoIID"/>
    <property type="match status" value="1"/>
</dbReference>
<keyword evidence="5" id="KW-1185">Reference proteome</keyword>
<evidence type="ECO:0000256" key="1">
    <source>
        <dbReference type="SAM" id="MobiDB-lite"/>
    </source>
</evidence>
<name>A0A9Q7ATD1_9BACT</name>
<dbReference type="InterPro" id="IPR013693">
    <property type="entry name" value="SpoIID/LytB_N"/>
</dbReference>
<dbReference type="RefSeq" id="WP_274374860.1">
    <property type="nucleotide sequence ID" value="NZ_CP072943.1"/>
</dbReference>
<keyword evidence="2" id="KW-0732">Signal</keyword>
<dbReference type="EMBL" id="CP072943">
    <property type="protein sequence ID" value="QTX33576.1"/>
    <property type="molecule type" value="Genomic_DNA"/>
</dbReference>
<dbReference type="InterPro" id="IPR051922">
    <property type="entry name" value="Bact_Sporulation_Assoc"/>
</dbReference>
<dbReference type="GO" id="GO:0030435">
    <property type="term" value="P:sporulation resulting in formation of a cellular spore"/>
    <property type="evidence" value="ECO:0007669"/>
    <property type="project" value="InterPro"/>
</dbReference>
<dbReference type="PANTHER" id="PTHR30032:SF4">
    <property type="entry name" value="AMIDASE ENHANCER"/>
    <property type="match status" value="1"/>
</dbReference>
<dbReference type="GO" id="GO:0030288">
    <property type="term" value="C:outer membrane-bounded periplasmic space"/>
    <property type="evidence" value="ECO:0007669"/>
    <property type="project" value="TreeGrafter"/>
</dbReference>
<dbReference type="KEGG" id="aram:KAR29_06915"/>
<dbReference type="InterPro" id="IPR013486">
    <property type="entry name" value="SpoIID/LytB"/>
</dbReference>
<accession>A0A9Q7ATD1</accession>
<dbReference type="Proteomes" id="UP000671879">
    <property type="component" value="Chromosome"/>
</dbReference>
<evidence type="ECO:0000259" key="3">
    <source>
        <dbReference type="Pfam" id="PF08486"/>
    </source>
</evidence>
<dbReference type="NCBIfam" id="TIGR02669">
    <property type="entry name" value="SpoIID_LytB"/>
    <property type="match status" value="1"/>
</dbReference>